<dbReference type="FunFam" id="3.40.50.720:FF:000208">
    <property type="entry name" value="Prephenate dehydrogenase"/>
    <property type="match status" value="1"/>
</dbReference>
<keyword evidence="1" id="KW-0560">Oxidoreductase</keyword>
<dbReference type="InterPro" id="IPR008927">
    <property type="entry name" value="6-PGluconate_DH-like_C_sf"/>
</dbReference>
<dbReference type="InterPro" id="IPR003099">
    <property type="entry name" value="Prephen_DH"/>
</dbReference>
<dbReference type="GO" id="GO:0008977">
    <property type="term" value="F:prephenate dehydrogenase (NAD+) activity"/>
    <property type="evidence" value="ECO:0007669"/>
    <property type="project" value="InterPro"/>
</dbReference>
<dbReference type="Gene3D" id="1.10.3660.10">
    <property type="entry name" value="6-phosphogluconate dehydrogenase C-terminal like domain"/>
    <property type="match status" value="1"/>
</dbReference>
<dbReference type="PROSITE" id="PS51176">
    <property type="entry name" value="PDH_ADH"/>
    <property type="match status" value="1"/>
</dbReference>
<evidence type="ECO:0000256" key="1">
    <source>
        <dbReference type="ARBA" id="ARBA00023002"/>
    </source>
</evidence>
<keyword evidence="4" id="KW-1185">Reference proteome</keyword>
<evidence type="ECO:0000259" key="2">
    <source>
        <dbReference type="PROSITE" id="PS51176"/>
    </source>
</evidence>
<evidence type="ECO:0000313" key="4">
    <source>
        <dbReference type="Proteomes" id="UP000739565"/>
    </source>
</evidence>
<dbReference type="PANTHER" id="PTHR21363:SF0">
    <property type="entry name" value="PREPHENATE DEHYDROGENASE [NADP(+)]"/>
    <property type="match status" value="1"/>
</dbReference>
<dbReference type="Pfam" id="PF02153">
    <property type="entry name" value="PDH_N"/>
    <property type="match status" value="1"/>
</dbReference>
<dbReference type="GO" id="GO:0070403">
    <property type="term" value="F:NAD+ binding"/>
    <property type="evidence" value="ECO:0007669"/>
    <property type="project" value="InterPro"/>
</dbReference>
<evidence type="ECO:0000313" key="3">
    <source>
        <dbReference type="EMBL" id="MBZ1349437.1"/>
    </source>
</evidence>
<dbReference type="SUPFAM" id="SSF51735">
    <property type="entry name" value="NAD(P)-binding Rossmann-fold domains"/>
    <property type="match status" value="1"/>
</dbReference>
<dbReference type="InterPro" id="IPR050812">
    <property type="entry name" value="Preph/Arog_dehydrog"/>
</dbReference>
<dbReference type="GO" id="GO:0006571">
    <property type="term" value="P:tyrosine biosynthetic process"/>
    <property type="evidence" value="ECO:0007669"/>
    <property type="project" value="InterPro"/>
</dbReference>
<name>A0A953N890_9BURK</name>
<dbReference type="PANTHER" id="PTHR21363">
    <property type="entry name" value="PREPHENATE DEHYDROGENASE"/>
    <property type="match status" value="1"/>
</dbReference>
<organism evidence="3 4">
    <name type="scientific">Zwartia hollandica</name>
    <dbReference type="NCBI Taxonomy" id="324606"/>
    <lineage>
        <taxon>Bacteria</taxon>
        <taxon>Pseudomonadati</taxon>
        <taxon>Pseudomonadota</taxon>
        <taxon>Betaproteobacteria</taxon>
        <taxon>Burkholderiales</taxon>
        <taxon>Alcaligenaceae</taxon>
        <taxon>Zwartia</taxon>
    </lineage>
</organism>
<dbReference type="AlphaFoldDB" id="A0A953N890"/>
<dbReference type="RefSeq" id="WP_259659862.1">
    <property type="nucleotide sequence ID" value="NZ_JAHXRI010000004.1"/>
</dbReference>
<dbReference type="Gene3D" id="3.40.50.720">
    <property type="entry name" value="NAD(P)-binding Rossmann-like Domain"/>
    <property type="match status" value="1"/>
</dbReference>
<accession>A0A953N890</accession>
<comment type="caution">
    <text evidence="3">The sequence shown here is derived from an EMBL/GenBank/DDBJ whole genome shotgun (WGS) entry which is preliminary data.</text>
</comment>
<proteinExistence type="predicted"/>
<gene>
    <name evidence="3" type="ORF">KZZ10_02160</name>
</gene>
<dbReference type="InterPro" id="IPR046826">
    <property type="entry name" value="PDH_N"/>
</dbReference>
<feature type="domain" description="Prephenate/arogenate dehydrogenase" evidence="2">
    <location>
        <begin position="7"/>
        <end position="291"/>
    </location>
</feature>
<dbReference type="EMBL" id="JAHXRI010000004">
    <property type="protein sequence ID" value="MBZ1349437.1"/>
    <property type="molecule type" value="Genomic_DNA"/>
</dbReference>
<reference evidence="3" key="1">
    <citation type="submission" date="2021-07" db="EMBL/GenBank/DDBJ databases">
        <title>New genus and species of the family Alcaligenaceae.</title>
        <authorList>
            <person name="Hahn M.W."/>
        </authorList>
    </citation>
    <scope>NUCLEOTIDE SEQUENCE</scope>
    <source>
        <strain evidence="3">LF4-65</strain>
    </source>
</reference>
<dbReference type="Pfam" id="PF20463">
    <property type="entry name" value="PDH_C"/>
    <property type="match status" value="1"/>
</dbReference>
<dbReference type="InterPro" id="IPR036291">
    <property type="entry name" value="NAD(P)-bd_dom_sf"/>
</dbReference>
<protein>
    <submittedName>
        <fullName evidence="3">Prephenate dehydrogenase/arogenate dehydrogenase family protein</fullName>
    </submittedName>
</protein>
<dbReference type="SUPFAM" id="SSF48179">
    <property type="entry name" value="6-phosphogluconate dehydrogenase C-terminal domain-like"/>
    <property type="match status" value="1"/>
</dbReference>
<sequence length="291" mass="30936">MTTLKIGTLAVIGVGLIGGSFAAALRRAGSVGRVLGAGRRPETLAQAVTLGLIDEAVTLKEAATRADLIFIAAPVGAFEAIFAEIAPHLGSKTIVTDGGSTKRNVIEAARTGLGSRIAQFVPGHPMAGSHEKGPQAANPDLYQGRRVMLTPLVENHPQDIATVQAAWQQCGANVVCIDPSQHDGAVAAVSHLPHWVAALFMQYIIGGDDAMLKLETAGTGFRDFTRVAQGSPEMWRDIFMANRDAVLAELVALRQVMDRAEHALREHDAVWLEDMLDRAAKARAEWPGGTK</sequence>
<dbReference type="Proteomes" id="UP000739565">
    <property type="component" value="Unassembled WGS sequence"/>
</dbReference>
<dbReference type="InterPro" id="IPR046825">
    <property type="entry name" value="PDH_C"/>
</dbReference>
<dbReference type="GO" id="GO:0004665">
    <property type="term" value="F:prephenate dehydrogenase (NADP+) activity"/>
    <property type="evidence" value="ECO:0007669"/>
    <property type="project" value="InterPro"/>
</dbReference>